<name>A0A976FPU2_BRELC</name>
<evidence type="ECO:0000313" key="3">
    <source>
        <dbReference type="EMBL" id="TDH70384.1"/>
    </source>
</evidence>
<gene>
    <name evidence="3" type="ORF">CCR75_006306</name>
</gene>
<dbReference type="PANTHER" id="PTHR34612">
    <property type="entry name" value="GH131_N DOMAIN-CONTAINING PROTEIN"/>
    <property type="match status" value="1"/>
</dbReference>
<dbReference type="Proteomes" id="UP000294530">
    <property type="component" value="Unassembled WGS sequence"/>
</dbReference>
<dbReference type="Pfam" id="PF18271">
    <property type="entry name" value="GH131_N"/>
    <property type="match status" value="1"/>
</dbReference>
<sequence length="288" mass="32322">MVLFNLPSPVHLGIFMIRFTAFVGIAALASASLTSGELAKSKELPWDGRFNDIKVKDIGTKYLTHILDMRNNSADAGAKNYVKINQKGRTLAYNEDKGVAYIKVDNSSVFKAQHNFRRSELVQFVKTNPKGKTFFRASFIKQEPFLNEHVWQIFFAESQMFQVRVDAKAKPPTLIFLCNGEWDPKWQAEFKYNTWYNFGVAISKDPKGDGAVVEFYTSMGDKDLKLEKTFTVVTKFALFEELHIGLLTLSDSEKVAPVMNENGDFIGFNGVTVKDHVSTSAAGVTVGF</sequence>
<feature type="transmembrane region" description="Helical" evidence="1">
    <location>
        <begin position="12"/>
        <end position="33"/>
    </location>
</feature>
<feature type="domain" description="Glycoside hydrolase 131 catalytic N-terminal" evidence="2">
    <location>
        <begin position="44"/>
        <end position="279"/>
    </location>
</feature>
<organism evidence="3 4">
    <name type="scientific">Bremia lactucae</name>
    <name type="common">Lettuce downy mildew</name>
    <dbReference type="NCBI Taxonomy" id="4779"/>
    <lineage>
        <taxon>Eukaryota</taxon>
        <taxon>Sar</taxon>
        <taxon>Stramenopiles</taxon>
        <taxon>Oomycota</taxon>
        <taxon>Peronosporomycetes</taxon>
        <taxon>Peronosporales</taxon>
        <taxon>Peronosporaceae</taxon>
        <taxon>Bremia</taxon>
    </lineage>
</organism>
<dbReference type="InterPro" id="IPR041524">
    <property type="entry name" value="GH131_N"/>
</dbReference>
<proteinExistence type="predicted"/>
<keyword evidence="4" id="KW-1185">Reference proteome</keyword>
<dbReference type="GeneID" id="94350047"/>
<dbReference type="EMBL" id="SHOA02000014">
    <property type="protein sequence ID" value="TDH70384.1"/>
    <property type="molecule type" value="Genomic_DNA"/>
</dbReference>
<dbReference type="AlphaFoldDB" id="A0A976FPU2"/>
<dbReference type="KEGG" id="blac:94350047"/>
<evidence type="ECO:0000256" key="1">
    <source>
        <dbReference type="SAM" id="Phobius"/>
    </source>
</evidence>
<keyword evidence="1" id="KW-0812">Transmembrane</keyword>
<protein>
    <recommendedName>
        <fullName evidence="2">Glycoside hydrolase 131 catalytic N-terminal domain-containing protein</fullName>
    </recommendedName>
</protein>
<dbReference type="PANTHER" id="PTHR34612:SF6">
    <property type="entry name" value="GLYCOSIDE HYDROLASE 131 CATALYTIC N-TERMINAL DOMAIN-CONTAINING PROTEIN"/>
    <property type="match status" value="1"/>
</dbReference>
<accession>A0A976FPU2</accession>
<dbReference type="OrthoDB" id="120072at2759"/>
<keyword evidence="1" id="KW-0472">Membrane</keyword>
<evidence type="ECO:0000313" key="4">
    <source>
        <dbReference type="Proteomes" id="UP000294530"/>
    </source>
</evidence>
<dbReference type="RefSeq" id="XP_067819883.1">
    <property type="nucleotide sequence ID" value="XM_067964376.1"/>
</dbReference>
<comment type="caution">
    <text evidence="3">The sequence shown here is derived from an EMBL/GenBank/DDBJ whole genome shotgun (WGS) entry which is preliminary data.</text>
</comment>
<evidence type="ECO:0000259" key="2">
    <source>
        <dbReference type="Pfam" id="PF18271"/>
    </source>
</evidence>
<dbReference type="Gene3D" id="2.60.120.1160">
    <property type="match status" value="1"/>
</dbReference>
<reference evidence="3 4" key="1">
    <citation type="journal article" date="2021" name="Genome Biol.">
        <title>AFLAP: assembly-free linkage analysis pipeline using k-mers from genome sequencing data.</title>
        <authorList>
            <person name="Fletcher K."/>
            <person name="Zhang L."/>
            <person name="Gil J."/>
            <person name="Han R."/>
            <person name="Cavanaugh K."/>
            <person name="Michelmore R."/>
        </authorList>
    </citation>
    <scope>NUCLEOTIDE SEQUENCE [LARGE SCALE GENOMIC DNA]</scope>
    <source>
        <strain evidence="3 4">SF5</strain>
    </source>
</reference>
<keyword evidence="1" id="KW-1133">Transmembrane helix</keyword>